<keyword evidence="3" id="KW-0946">Virion</keyword>
<gene>
    <name evidence="3" type="ORF">SAMN05421553_0285</name>
</gene>
<dbReference type="RefSeq" id="WP_090375727.1">
    <property type="nucleotide sequence ID" value="NZ_FNSC01000001.1"/>
</dbReference>
<feature type="signal peptide" evidence="2">
    <location>
        <begin position="1"/>
        <end position="28"/>
    </location>
</feature>
<evidence type="ECO:0000256" key="2">
    <source>
        <dbReference type="SAM" id="SignalP"/>
    </source>
</evidence>
<keyword evidence="1" id="KW-0812">Transmembrane</keyword>
<keyword evidence="2" id="KW-0732">Signal</keyword>
<name>A0A1H4PKG1_PSEAG</name>
<dbReference type="STRING" id="53406.SAMN05421553_0285"/>
<dbReference type="InterPro" id="IPR008020">
    <property type="entry name" value="G8P"/>
</dbReference>
<dbReference type="EMBL" id="FNSC01000001">
    <property type="protein sequence ID" value="SEC07801.1"/>
    <property type="molecule type" value="Genomic_DNA"/>
</dbReference>
<dbReference type="Pfam" id="PF05356">
    <property type="entry name" value="Phage_Coat_B"/>
    <property type="match status" value="1"/>
</dbReference>
<feature type="transmembrane region" description="Helical" evidence="1">
    <location>
        <begin position="47"/>
        <end position="65"/>
    </location>
</feature>
<evidence type="ECO:0000313" key="4">
    <source>
        <dbReference type="Proteomes" id="UP000242849"/>
    </source>
</evidence>
<keyword evidence="4" id="KW-1185">Reference proteome</keyword>
<keyword evidence="3" id="KW-0167">Capsid protein</keyword>
<evidence type="ECO:0000313" key="3">
    <source>
        <dbReference type="EMBL" id="SEC07801.1"/>
    </source>
</evidence>
<reference evidence="4" key="1">
    <citation type="submission" date="2016-10" db="EMBL/GenBank/DDBJ databases">
        <authorList>
            <person name="Varghese N."/>
            <person name="Submissions S."/>
        </authorList>
    </citation>
    <scope>NUCLEOTIDE SEQUENCE [LARGE SCALE GENOMIC DNA]</scope>
    <source>
        <strain evidence="4">DSM 12111</strain>
    </source>
</reference>
<keyword evidence="1" id="KW-1133">Transmembrane helix</keyword>
<accession>A0A1H4PKG1</accession>
<sequence length="69" mass="7193">MKRNLQNLKRSLGVVAAVGVLSIQQAYAAVPAEATAALDTAGTDVGAIGWAVFAVLIAAMAFKYMRRAL</sequence>
<keyword evidence="1" id="KW-0472">Membrane</keyword>
<dbReference type="AlphaFoldDB" id="A0A1H4PKG1"/>
<feature type="chain" id="PRO_5017386976" evidence="2">
    <location>
        <begin position="29"/>
        <end position="69"/>
    </location>
</feature>
<evidence type="ECO:0000256" key="1">
    <source>
        <dbReference type="SAM" id="Phobius"/>
    </source>
</evidence>
<dbReference type="Proteomes" id="UP000242849">
    <property type="component" value="Unassembled WGS sequence"/>
</dbReference>
<protein>
    <submittedName>
        <fullName evidence="3">Bacteriophage coat protein B</fullName>
    </submittedName>
</protein>
<organism evidence="3 4">
    <name type="scientific">Pseudomonas anguilliseptica</name>
    <dbReference type="NCBI Taxonomy" id="53406"/>
    <lineage>
        <taxon>Bacteria</taxon>
        <taxon>Pseudomonadati</taxon>
        <taxon>Pseudomonadota</taxon>
        <taxon>Gammaproteobacteria</taxon>
        <taxon>Pseudomonadales</taxon>
        <taxon>Pseudomonadaceae</taxon>
        <taxon>Pseudomonas</taxon>
    </lineage>
</organism>
<proteinExistence type="predicted"/>